<organism evidence="2 3">
    <name type="scientific">Pseudomonas khavaziana</name>
    <dbReference type="NCBI Taxonomy" id="2842351"/>
    <lineage>
        <taxon>Bacteria</taxon>
        <taxon>Pseudomonadati</taxon>
        <taxon>Pseudomonadota</taxon>
        <taxon>Gammaproteobacteria</taxon>
        <taxon>Pseudomonadales</taxon>
        <taxon>Pseudomonadaceae</taxon>
        <taxon>Pseudomonas</taxon>
    </lineage>
</organism>
<dbReference type="EMBL" id="CP129946">
    <property type="protein sequence ID" value="WWA74535.1"/>
    <property type="molecule type" value="Genomic_DNA"/>
</dbReference>
<evidence type="ECO:0000313" key="2">
    <source>
        <dbReference type="EMBL" id="WWA74535.1"/>
    </source>
</evidence>
<protein>
    <submittedName>
        <fullName evidence="2">Uncharacterized protein</fullName>
    </submittedName>
</protein>
<sequence length="73" mass="8007">MDKTAGEDAEVFDDKKAGISASDEARAQANRNRLDGNLLPSDEKTVDDAQLNAKREPIDFEIKSDGKDGWVKV</sequence>
<dbReference type="RefSeq" id="WP_338475109.1">
    <property type="nucleotide sequence ID" value="NZ_CP129946.1"/>
</dbReference>
<gene>
    <name evidence="2" type="ORF">QYQ93_17015</name>
</gene>
<proteinExistence type="predicted"/>
<feature type="region of interest" description="Disordered" evidence="1">
    <location>
        <begin position="1"/>
        <end position="42"/>
    </location>
</feature>
<evidence type="ECO:0000313" key="3">
    <source>
        <dbReference type="Proteomes" id="UP001347174"/>
    </source>
</evidence>
<name>A0ABZ2DCZ0_9PSED</name>
<reference evidence="2 3" key="1">
    <citation type="submission" date="2023-07" db="EMBL/GenBank/DDBJ databases">
        <title>Plant endophyte Pseudomonas khavaziana can be used to control wheat stem rot.</title>
        <authorList>
            <person name="Guo S."/>
            <person name="Shen X."/>
        </authorList>
    </citation>
    <scope>NUCLEOTIDE SEQUENCE [LARGE SCALE GENOMIC DNA]</scope>
    <source>
        <strain evidence="2 3">SR9</strain>
    </source>
</reference>
<feature type="compositionally biased region" description="Basic and acidic residues" evidence="1">
    <location>
        <begin position="1"/>
        <end position="17"/>
    </location>
</feature>
<accession>A0ABZ2DCZ0</accession>
<dbReference type="Proteomes" id="UP001347174">
    <property type="component" value="Chromosome"/>
</dbReference>
<evidence type="ECO:0000256" key="1">
    <source>
        <dbReference type="SAM" id="MobiDB-lite"/>
    </source>
</evidence>
<keyword evidence="3" id="KW-1185">Reference proteome</keyword>